<dbReference type="InterPro" id="IPR036005">
    <property type="entry name" value="Creatinase/aminopeptidase-like"/>
</dbReference>
<organism evidence="8 9">
    <name type="scientific">Cardiosporidium cionae</name>
    <dbReference type="NCBI Taxonomy" id="476202"/>
    <lineage>
        <taxon>Eukaryota</taxon>
        <taxon>Sar</taxon>
        <taxon>Alveolata</taxon>
        <taxon>Apicomplexa</taxon>
        <taxon>Aconoidasida</taxon>
        <taxon>Nephromycida</taxon>
        <taxon>Cardiosporidium</taxon>
    </lineage>
</organism>
<evidence type="ECO:0000313" key="9">
    <source>
        <dbReference type="Proteomes" id="UP000823046"/>
    </source>
</evidence>
<name>A0ABQ7JCS1_9APIC</name>
<feature type="binding site" evidence="5">
    <location>
        <position position="200"/>
    </location>
    <ligand>
        <name>a divalent metal cation</name>
        <dbReference type="ChEBI" id="CHEBI:60240"/>
        <label>2</label>
        <note>catalytic</note>
    </ligand>
</feature>
<dbReference type="PRINTS" id="PR00599">
    <property type="entry name" value="MAPEPTIDASE"/>
</dbReference>
<feature type="binding site" evidence="5">
    <location>
        <position position="263"/>
    </location>
    <ligand>
        <name>a divalent metal cation</name>
        <dbReference type="ChEBI" id="CHEBI:60240"/>
        <label>2</label>
        <note>catalytic</note>
    </ligand>
</feature>
<feature type="binding site" evidence="5">
    <location>
        <position position="326"/>
    </location>
    <ligand>
        <name>a divalent metal cation</name>
        <dbReference type="ChEBI" id="CHEBI:60240"/>
        <label>1</label>
    </ligand>
</feature>
<feature type="binding site" evidence="5">
    <location>
        <position position="270"/>
    </location>
    <ligand>
        <name>substrate</name>
    </ligand>
</feature>
<dbReference type="Pfam" id="PF00557">
    <property type="entry name" value="Peptidase_M24"/>
    <property type="match status" value="1"/>
</dbReference>
<feature type="binding site" evidence="5">
    <location>
        <position position="200"/>
    </location>
    <ligand>
        <name>a divalent metal cation</name>
        <dbReference type="ChEBI" id="CHEBI:60240"/>
        <label>1</label>
    </ligand>
</feature>
<feature type="binding site" evidence="5">
    <location>
        <position position="295"/>
    </location>
    <ligand>
        <name>a divalent metal cation</name>
        <dbReference type="ChEBI" id="CHEBI:60240"/>
        <label>2</label>
        <note>catalytic</note>
    </ligand>
</feature>
<dbReference type="PROSITE" id="PS00680">
    <property type="entry name" value="MAP_1"/>
    <property type="match status" value="1"/>
</dbReference>
<evidence type="ECO:0000256" key="1">
    <source>
        <dbReference type="ARBA" id="ARBA00022438"/>
    </source>
</evidence>
<keyword evidence="2 5" id="KW-0645">Protease</keyword>
<dbReference type="NCBIfam" id="TIGR00500">
    <property type="entry name" value="met_pdase_I"/>
    <property type="match status" value="1"/>
</dbReference>
<evidence type="ECO:0000256" key="4">
    <source>
        <dbReference type="ARBA" id="ARBA00022801"/>
    </source>
</evidence>
<keyword evidence="1 5" id="KW-0031">Aminopeptidase</keyword>
<evidence type="ECO:0000256" key="3">
    <source>
        <dbReference type="ARBA" id="ARBA00022723"/>
    </source>
</evidence>
<dbReference type="CDD" id="cd01086">
    <property type="entry name" value="MetAP1"/>
    <property type="match status" value="1"/>
</dbReference>
<feature type="binding site" evidence="5">
    <location>
        <position position="172"/>
    </location>
    <ligand>
        <name>substrate</name>
    </ligand>
</feature>
<evidence type="ECO:0000313" key="8">
    <source>
        <dbReference type="EMBL" id="KAF8821812.1"/>
    </source>
</evidence>
<reference evidence="8 9" key="1">
    <citation type="journal article" date="2020" name="bioRxiv">
        <title>Metabolic contributions of an alphaproteobacterial endosymbiont in the apicomplexan Cardiosporidium cionae.</title>
        <authorList>
            <person name="Hunter E.S."/>
            <person name="Paight C.J."/>
            <person name="Lane C.E."/>
        </authorList>
    </citation>
    <scope>NUCLEOTIDE SEQUENCE [LARGE SCALE GENOMIC DNA]</scope>
    <source>
        <strain evidence="8">ESH_2018</strain>
    </source>
</reference>
<keyword evidence="9" id="KW-1185">Reference proteome</keyword>
<dbReference type="Gene3D" id="3.90.230.10">
    <property type="entry name" value="Creatinase/methionine aminopeptidase superfamily"/>
    <property type="match status" value="1"/>
</dbReference>
<dbReference type="SUPFAM" id="SSF55920">
    <property type="entry name" value="Creatinase/aminopeptidase"/>
    <property type="match status" value="1"/>
</dbReference>
<keyword evidence="3 5" id="KW-0479">Metal-binding</keyword>
<dbReference type="PANTHER" id="PTHR43330:SF8">
    <property type="entry name" value="METHIONINE AMINOPEPTIDASE 1D, MITOCHONDRIAL"/>
    <property type="match status" value="1"/>
</dbReference>
<gene>
    <name evidence="8" type="ORF">IE077_001525</name>
</gene>
<dbReference type="GO" id="GO:0004177">
    <property type="term" value="F:aminopeptidase activity"/>
    <property type="evidence" value="ECO:0007669"/>
    <property type="project" value="UniProtKB-KW"/>
</dbReference>
<accession>A0ABQ7JCS1</accession>
<evidence type="ECO:0000259" key="7">
    <source>
        <dbReference type="Pfam" id="PF00557"/>
    </source>
</evidence>
<feature type="binding site" evidence="5">
    <location>
        <position position="189"/>
    </location>
    <ligand>
        <name>a divalent metal cation</name>
        <dbReference type="ChEBI" id="CHEBI:60240"/>
        <label>1</label>
    </ligand>
</feature>
<feature type="domain" description="Peptidase M24" evidence="7">
    <location>
        <begin position="106"/>
        <end position="332"/>
    </location>
</feature>
<protein>
    <recommendedName>
        <fullName evidence="6">Methionine aminopeptidase</fullName>
        <ecNumber evidence="6">3.4.11.18</ecNumber>
    </recommendedName>
</protein>
<comment type="caution">
    <text evidence="8">The sequence shown here is derived from an EMBL/GenBank/DDBJ whole genome shotgun (WGS) entry which is preliminary data.</text>
</comment>
<dbReference type="EMBL" id="JADAQX010000123">
    <property type="protein sequence ID" value="KAF8821812.1"/>
    <property type="molecule type" value="Genomic_DNA"/>
</dbReference>
<comment type="catalytic activity">
    <reaction evidence="5 6">
        <text>Release of N-terminal amino acids, preferentially methionine, from peptides and arylamides.</text>
        <dbReference type="EC" id="3.4.11.18"/>
    </reaction>
</comment>
<feature type="binding site" evidence="5">
    <location>
        <position position="326"/>
    </location>
    <ligand>
        <name>a divalent metal cation</name>
        <dbReference type="ChEBI" id="CHEBI:60240"/>
        <label>2</label>
        <note>catalytic</note>
    </ligand>
</feature>
<dbReference type="InterPro" id="IPR000994">
    <property type="entry name" value="Pept_M24"/>
</dbReference>
<comment type="similarity">
    <text evidence="5">Belongs to the peptidase M24A family. Methionine aminopeptidase type 1 subfamily.</text>
</comment>
<dbReference type="PANTHER" id="PTHR43330">
    <property type="entry name" value="METHIONINE AMINOPEPTIDASE"/>
    <property type="match status" value="1"/>
</dbReference>
<keyword evidence="4 5" id="KW-0378">Hydrolase</keyword>
<evidence type="ECO:0000256" key="5">
    <source>
        <dbReference type="HAMAP-Rule" id="MF_03174"/>
    </source>
</evidence>
<evidence type="ECO:0000256" key="6">
    <source>
        <dbReference type="RuleBase" id="RU003653"/>
    </source>
</evidence>
<dbReference type="InterPro" id="IPR002467">
    <property type="entry name" value="Pept_M24A_MAP1"/>
</dbReference>
<comment type="cofactor">
    <cofactor evidence="5">
        <name>Co(2+)</name>
        <dbReference type="ChEBI" id="CHEBI:48828"/>
    </cofactor>
    <cofactor evidence="5">
        <name>Zn(2+)</name>
        <dbReference type="ChEBI" id="CHEBI:29105"/>
    </cofactor>
    <cofactor evidence="5">
        <name>Mn(2+)</name>
        <dbReference type="ChEBI" id="CHEBI:29035"/>
    </cofactor>
    <cofactor evidence="5">
        <name>Fe(2+)</name>
        <dbReference type="ChEBI" id="CHEBI:29033"/>
    </cofactor>
    <text evidence="5">Binds 2 divalent metal cations per subunit. Has a high-affinity and a low affinity metal-binding site. The true nature of the physiological cofactor is under debate. The enzyme is active with cobalt, zinc, manganese or divalent iron ions. Most likely, methionine aminopeptidases function as mononuclear Fe(2+)-metalloproteases under physiological conditions, and the catalytically relevant metal-binding site has been assigned to the histidine-containing high-affinity site.</text>
</comment>
<dbReference type="Proteomes" id="UP000823046">
    <property type="component" value="Unassembled WGS sequence"/>
</dbReference>
<comment type="function">
    <text evidence="6">Cotranslationally removes the N-terminal methionine from nascent proteins. The N-terminal methionine is often cleaved when the second residue in the primary sequence is small and uncharged (Met-Ala-, Cys, Gly, Pro, Ser, Thr, or Val).</text>
</comment>
<dbReference type="InterPro" id="IPR001714">
    <property type="entry name" value="Pept_M24_MAP"/>
</dbReference>
<dbReference type="EC" id="3.4.11.18" evidence="6"/>
<evidence type="ECO:0000256" key="2">
    <source>
        <dbReference type="ARBA" id="ARBA00022670"/>
    </source>
</evidence>
<dbReference type="HAMAP" id="MF_01974">
    <property type="entry name" value="MetAP_1"/>
    <property type="match status" value="1"/>
</dbReference>
<proteinExistence type="inferred from homology"/>
<sequence length="354" mass="39478">MRFANRGFGAYSDHESFLSTARSTQKKALQGTDPLYSDSAKEWTGFKYTGSLKKGRVSPLKRITDGILRPPYVSLGPAYLRIKEKKDALVQSTPAAISIKSKEEIENMREAGRLARKILDAVSQSIKVGVSTDMLDKLAHEQCMRLNIYPSPLLYKGFPKSICTSINEVLCHGIPDSTVLQDGDIINIDITCYYKGVHADCSETYLVGNVDEKGKRLVKTTFDAWMNALQLCKPGEKFLKIGECIEAYVTSRGYTSLDGFCGHGIGRNFHEEPHIFHVKNTYEGKMLPGMAFTIEPVICEGSAGVHAWPDGWTITTKDGKRSAQFEHTILITLDGYEILTSKFSESPSYFWENT</sequence>